<evidence type="ECO:0000259" key="1">
    <source>
        <dbReference type="SMART" id="SM00554"/>
    </source>
</evidence>
<organism evidence="2 3">
    <name type="scientific">Fulvitalea axinellae</name>
    <dbReference type="NCBI Taxonomy" id="1182444"/>
    <lineage>
        <taxon>Bacteria</taxon>
        <taxon>Pseudomonadati</taxon>
        <taxon>Bacteroidota</taxon>
        <taxon>Cytophagia</taxon>
        <taxon>Cytophagales</taxon>
        <taxon>Persicobacteraceae</taxon>
        <taxon>Fulvitalea</taxon>
    </lineage>
</organism>
<dbReference type="Pfam" id="PF02469">
    <property type="entry name" value="Fasciclin"/>
    <property type="match status" value="3"/>
</dbReference>
<evidence type="ECO:0000313" key="2">
    <source>
        <dbReference type="EMBL" id="BDD09644.1"/>
    </source>
</evidence>
<dbReference type="RefSeq" id="WP_338391242.1">
    <property type="nucleotide sequence ID" value="NZ_AP025314.1"/>
</dbReference>
<feature type="domain" description="FAS1" evidence="1">
    <location>
        <begin position="456"/>
        <end position="575"/>
    </location>
</feature>
<dbReference type="Gene3D" id="2.30.180.10">
    <property type="entry name" value="FAS1 domain"/>
    <property type="match status" value="3"/>
</dbReference>
<proteinExistence type="predicted"/>
<dbReference type="InterPro" id="IPR000782">
    <property type="entry name" value="FAS1_domain"/>
</dbReference>
<evidence type="ECO:0000313" key="3">
    <source>
        <dbReference type="Proteomes" id="UP001348817"/>
    </source>
</evidence>
<dbReference type="PANTHER" id="PTHR10900">
    <property type="entry name" value="PERIOSTIN-RELATED"/>
    <property type="match status" value="1"/>
</dbReference>
<dbReference type="KEGG" id="fax:FUAX_20760"/>
<feature type="domain" description="FAS1" evidence="1">
    <location>
        <begin position="68"/>
        <end position="237"/>
    </location>
</feature>
<dbReference type="AlphaFoldDB" id="A0AAU9CC06"/>
<reference evidence="2 3" key="1">
    <citation type="submission" date="2021-12" db="EMBL/GenBank/DDBJ databases">
        <title>Genome sequencing of bacteria with rrn-lacking chromosome and rrn-plasmid.</title>
        <authorList>
            <person name="Anda M."/>
            <person name="Iwasaki W."/>
        </authorList>
    </citation>
    <scope>NUCLEOTIDE SEQUENCE [LARGE SCALE GENOMIC DNA]</scope>
    <source>
        <strain evidence="2 3">DSM 100852</strain>
    </source>
</reference>
<dbReference type="Proteomes" id="UP001348817">
    <property type="component" value="Chromosome"/>
</dbReference>
<dbReference type="InterPro" id="IPR036378">
    <property type="entry name" value="FAS1_dom_sf"/>
</dbReference>
<sequence>MKRKVYMILFLFLYLLPGCRDDMDHYKIPGTLSDRLVGAMEKQGDLTQFVKAVDLLEMREDLEKSSYTAFPPTDDAVLKYIQEAYSASDVSELEKEELKKLVMGHIVRNSMSWNQIRRLNIFPNDGGYWGDEVGEGGYRQEIGINWGFKLPTLYQPGTYEVMDEKAGKKRKISNMLTYLPVLDYERFSGLLEEDDYTFFFPDTKFVGRNVLDATAIRADQKSLNGMIHVIDKVIPPLKHAEEYLSKSDRYSLFYRLINRFAEYEFNSRATVIEPGSSVVDSVFVKTYQGSKIQDPLEWLAKDKPLDYTYDEDRATFCILLLPDDVTLETYLNENFVHENGYASIDDIPDEVIKVLVYGFGYNPTGTSSWTRPSQLDNFVNGNGQVVSLDKDNDINFTKMLNNGVIYGTKEVIVPNTYTAVTRPLIFDKRYSYMLRIAQKFSYKITSLVASPDMTATLFVPSNDAFVRSGYRYDEEERKYYYTDPESGDEYELDDREGGPLEQLYRTHIMLGEDHTDLSGEMYLKTMATGDYLRVKANTIQSGGNFQSSEVTTVLKVDKSGSNGTFYEIDAVLDRPTFAPSKYVLNPNKDEYSEFVKLLDRAGYIRGGVITKINGAKNITVLVPSNEAIRANLDKIPESVNDLRKFLDYYFIRDAVVFTDGKVSGPLDTYSQIARNEYNTLTAQNAPGNLTFTDAKDNTARVVVDPRYSNILASGATVHLIDNLLFAK</sequence>
<accession>A0AAU9CC06</accession>
<dbReference type="SUPFAM" id="SSF82153">
    <property type="entry name" value="FAS1 domain"/>
    <property type="match status" value="3"/>
</dbReference>
<dbReference type="InterPro" id="IPR050904">
    <property type="entry name" value="Adhesion/Biosynth-related"/>
</dbReference>
<gene>
    <name evidence="2" type="ORF">FUAX_20760</name>
</gene>
<dbReference type="SMART" id="SM00554">
    <property type="entry name" value="FAS1"/>
    <property type="match status" value="3"/>
</dbReference>
<protein>
    <recommendedName>
        <fullName evidence="1">FAS1 domain-containing protein</fullName>
    </recommendedName>
</protein>
<keyword evidence="3" id="KW-1185">Reference proteome</keyword>
<name>A0AAU9CC06_9BACT</name>
<dbReference type="PANTHER" id="PTHR10900:SF77">
    <property type="entry name" value="FI19380P1"/>
    <property type="match status" value="1"/>
</dbReference>
<dbReference type="EMBL" id="AP025314">
    <property type="protein sequence ID" value="BDD09644.1"/>
    <property type="molecule type" value="Genomic_DNA"/>
</dbReference>
<feature type="domain" description="FAS1" evidence="1">
    <location>
        <begin position="619"/>
        <end position="727"/>
    </location>
</feature>